<dbReference type="SUPFAM" id="SSF47781">
    <property type="entry name" value="RuvA domain 2-like"/>
    <property type="match status" value="1"/>
</dbReference>
<dbReference type="InterPro" id="IPR010994">
    <property type="entry name" value="RuvA_2-like"/>
</dbReference>
<feature type="domain" description="MPN" evidence="8">
    <location>
        <begin position="111"/>
        <end position="233"/>
    </location>
</feature>
<evidence type="ECO:0000259" key="8">
    <source>
        <dbReference type="PROSITE" id="PS50249"/>
    </source>
</evidence>
<organism evidence="9 10">
    <name type="scientific">Thermoanaerobacter pseudethanolicus (strain ATCC 33223 / 39E)</name>
    <name type="common">Clostridium thermohydrosulfuricum</name>
    <dbReference type="NCBI Taxonomy" id="340099"/>
    <lineage>
        <taxon>Bacteria</taxon>
        <taxon>Bacillati</taxon>
        <taxon>Bacillota</taxon>
        <taxon>Clostridia</taxon>
        <taxon>Thermoanaerobacterales</taxon>
        <taxon>Thermoanaerobacteraceae</taxon>
        <taxon>Thermoanaerobacter</taxon>
    </lineage>
</organism>
<keyword evidence="4" id="KW-0378">Hydrolase</keyword>
<keyword evidence="10" id="KW-1185">Reference proteome</keyword>
<dbReference type="InterPro" id="IPR037518">
    <property type="entry name" value="MPN"/>
</dbReference>
<dbReference type="AlphaFoldDB" id="B0KAE0"/>
<dbReference type="Gene3D" id="3.40.140.10">
    <property type="entry name" value="Cytidine Deaminase, domain 2"/>
    <property type="match status" value="1"/>
</dbReference>
<sequence>MKVLGKDAKIMIKDLPYEERPRERLIKHGAQVLSNVELIAIIIGTGSKRESAISLAQRLIMEDRGLKFIVDSSVEKLASIKGIGIAKAVKLKAAVELGRRMMLSTGSDSFTITSPEDVINLMMDEMRYLTKEHFKVIMLNVKNKVIAIETISIGSLNTSIVHPREVFKAAIERSSSSIILVHNHPSGDPTPSREDIEVTKRLVEGGNILGIKVLDHVIIGDGRGISLKEKGYYEFE</sequence>
<dbReference type="KEGG" id="tpd:Teth39_1453"/>
<dbReference type="GO" id="GO:0006508">
    <property type="term" value="P:proteolysis"/>
    <property type="evidence" value="ECO:0007669"/>
    <property type="project" value="UniProtKB-KW"/>
</dbReference>
<evidence type="ECO:0000256" key="2">
    <source>
        <dbReference type="ARBA" id="ARBA00022670"/>
    </source>
</evidence>
<dbReference type="InterPro" id="IPR020891">
    <property type="entry name" value="UPF0758_CS"/>
</dbReference>
<dbReference type="NCBIfam" id="NF000642">
    <property type="entry name" value="PRK00024.1"/>
    <property type="match status" value="1"/>
</dbReference>
<dbReference type="STRING" id="340099.Teth39_1453"/>
<dbReference type="GO" id="GO:0008237">
    <property type="term" value="F:metallopeptidase activity"/>
    <property type="evidence" value="ECO:0007669"/>
    <property type="project" value="UniProtKB-KW"/>
</dbReference>
<dbReference type="SUPFAM" id="SSF102712">
    <property type="entry name" value="JAB1/MPN domain"/>
    <property type="match status" value="1"/>
</dbReference>
<dbReference type="Pfam" id="PF04002">
    <property type="entry name" value="RadC"/>
    <property type="match status" value="1"/>
</dbReference>
<dbReference type="HOGENOM" id="CLU_073529_0_2_9"/>
<evidence type="ECO:0000256" key="3">
    <source>
        <dbReference type="ARBA" id="ARBA00022723"/>
    </source>
</evidence>
<dbReference type="PROSITE" id="PS50249">
    <property type="entry name" value="MPN"/>
    <property type="match status" value="1"/>
</dbReference>
<dbReference type="EMBL" id="CP000924">
    <property type="protein sequence ID" value="ABY95103.1"/>
    <property type="molecule type" value="Genomic_DNA"/>
</dbReference>
<keyword evidence="5" id="KW-0862">Zinc</keyword>
<dbReference type="PANTHER" id="PTHR30471:SF3">
    <property type="entry name" value="UPF0758 PROTEIN YEES-RELATED"/>
    <property type="match status" value="1"/>
</dbReference>
<keyword evidence="3" id="KW-0479">Metal-binding</keyword>
<name>B0KAE0_THEP3</name>
<dbReference type="NCBIfam" id="TIGR00608">
    <property type="entry name" value="radc"/>
    <property type="match status" value="1"/>
</dbReference>
<dbReference type="InterPro" id="IPR046778">
    <property type="entry name" value="UPF0758_N"/>
</dbReference>
<evidence type="ECO:0000256" key="7">
    <source>
        <dbReference type="RuleBase" id="RU003797"/>
    </source>
</evidence>
<evidence type="ECO:0000256" key="1">
    <source>
        <dbReference type="ARBA" id="ARBA00010243"/>
    </source>
</evidence>
<evidence type="ECO:0000256" key="6">
    <source>
        <dbReference type="ARBA" id="ARBA00023049"/>
    </source>
</evidence>
<dbReference type="PROSITE" id="PS01302">
    <property type="entry name" value="UPF0758"/>
    <property type="match status" value="1"/>
</dbReference>
<evidence type="ECO:0000313" key="10">
    <source>
        <dbReference type="Proteomes" id="UP000002156"/>
    </source>
</evidence>
<evidence type="ECO:0000256" key="5">
    <source>
        <dbReference type="ARBA" id="ARBA00022833"/>
    </source>
</evidence>
<proteinExistence type="inferred from homology"/>
<comment type="similarity">
    <text evidence="1 7">Belongs to the UPF0758 family.</text>
</comment>
<keyword evidence="6" id="KW-0482">Metalloprotease</keyword>
<dbReference type="GO" id="GO:0046872">
    <property type="term" value="F:metal ion binding"/>
    <property type="evidence" value="ECO:0007669"/>
    <property type="project" value="UniProtKB-KW"/>
</dbReference>
<keyword evidence="2" id="KW-0645">Protease</keyword>
<dbReference type="eggNOG" id="COG2003">
    <property type="taxonomic scope" value="Bacteria"/>
</dbReference>
<dbReference type="Proteomes" id="UP000002156">
    <property type="component" value="Chromosome"/>
</dbReference>
<dbReference type="InterPro" id="IPR001405">
    <property type="entry name" value="UPF0758"/>
</dbReference>
<dbReference type="CDD" id="cd08071">
    <property type="entry name" value="MPN_DUF2466"/>
    <property type="match status" value="1"/>
</dbReference>
<gene>
    <name evidence="9" type="ordered locus">Teth39_1453</name>
</gene>
<accession>B0KAE0</accession>
<dbReference type="InterPro" id="IPR025657">
    <property type="entry name" value="RadC_JAB"/>
</dbReference>
<dbReference type="PANTHER" id="PTHR30471">
    <property type="entry name" value="DNA REPAIR PROTEIN RADC"/>
    <property type="match status" value="1"/>
</dbReference>
<dbReference type="Pfam" id="PF20582">
    <property type="entry name" value="UPF0758_N"/>
    <property type="match status" value="1"/>
</dbReference>
<protein>
    <submittedName>
        <fullName evidence="9">DNA repair protein RadC</fullName>
    </submittedName>
</protein>
<evidence type="ECO:0000256" key="4">
    <source>
        <dbReference type="ARBA" id="ARBA00022801"/>
    </source>
</evidence>
<evidence type="ECO:0000313" key="9">
    <source>
        <dbReference type="EMBL" id="ABY95103.1"/>
    </source>
</evidence>
<reference evidence="10" key="1">
    <citation type="submission" date="2008-01" db="EMBL/GenBank/DDBJ databases">
        <title>Complete sequence of Thermoanaerobacter pseudethanolicus 39E.</title>
        <authorList>
            <person name="Copeland A."/>
            <person name="Lucas S."/>
            <person name="Lapidus A."/>
            <person name="Barry K."/>
            <person name="Glavina del Rio T."/>
            <person name="Dalin E."/>
            <person name="Tice H."/>
            <person name="Pitluck S."/>
            <person name="Bruce D."/>
            <person name="Goodwin L."/>
            <person name="Saunders E."/>
            <person name="Brettin T."/>
            <person name="Detter J.C."/>
            <person name="Han C."/>
            <person name="Schmutz J."/>
            <person name="Larimer F."/>
            <person name="Land M."/>
            <person name="Hauser L."/>
            <person name="Kyrpides N."/>
            <person name="Lykidis A."/>
            <person name="Hemme C."/>
            <person name="Fields M.W."/>
            <person name="He Z."/>
            <person name="Zhou J."/>
            <person name="Richardson P."/>
        </authorList>
    </citation>
    <scope>NUCLEOTIDE SEQUENCE [LARGE SCALE GENOMIC DNA]</scope>
    <source>
        <strain evidence="10">ATCC 33223 / DSM 2355 / 39E</strain>
    </source>
</reference>